<feature type="non-terminal residue" evidence="1">
    <location>
        <position position="300"/>
    </location>
</feature>
<sequence length="300" mass="34006">PISQPPGSRYFSRSRYFSNSSLGSRGKFVGEKFVLPSGVGENLFFPREWGKICSSLGSRGKLGGTIPIFFKFFPRESGKIWWDVFSSSPTGGYRYFFNRGENLWDVSPLLPLEDPDIFHVLPSGFIPRESGENLFFPRESGKISDPDIFQVLPSGVGKNFVGRSRYFPVLPSGVGENLFFPRESGKISVGRFLLFSHWRTSIFLKFFPRESRKIWWDVFSSSPTGGSRYFSSSSLGSRGKFVLPSGVGENLVELGENLDPDIFQVLPSGIGVNLVRRFLLFSHWRIPIYFKFFHRESGKI</sequence>
<reference evidence="1" key="2">
    <citation type="submission" date="2023-05" db="EMBL/GenBank/DDBJ databases">
        <authorList>
            <person name="Fouks B."/>
        </authorList>
    </citation>
    <scope>NUCLEOTIDE SEQUENCE</scope>
    <source>
        <strain evidence="1">Stay&amp;Tobe</strain>
        <tissue evidence="1">Testes</tissue>
    </source>
</reference>
<organism evidence="1 2">
    <name type="scientific">Diploptera punctata</name>
    <name type="common">Pacific beetle cockroach</name>
    <dbReference type="NCBI Taxonomy" id="6984"/>
    <lineage>
        <taxon>Eukaryota</taxon>
        <taxon>Metazoa</taxon>
        <taxon>Ecdysozoa</taxon>
        <taxon>Arthropoda</taxon>
        <taxon>Hexapoda</taxon>
        <taxon>Insecta</taxon>
        <taxon>Pterygota</taxon>
        <taxon>Neoptera</taxon>
        <taxon>Polyneoptera</taxon>
        <taxon>Dictyoptera</taxon>
        <taxon>Blattodea</taxon>
        <taxon>Blaberoidea</taxon>
        <taxon>Blaberidae</taxon>
        <taxon>Diplopterinae</taxon>
        <taxon>Diploptera</taxon>
    </lineage>
</organism>
<protein>
    <submittedName>
        <fullName evidence="1">Uncharacterized protein</fullName>
    </submittedName>
</protein>
<feature type="non-terminal residue" evidence="1">
    <location>
        <position position="1"/>
    </location>
</feature>
<dbReference type="Proteomes" id="UP001233999">
    <property type="component" value="Unassembled WGS sequence"/>
</dbReference>
<keyword evidence="2" id="KW-1185">Reference proteome</keyword>
<comment type="caution">
    <text evidence="1">The sequence shown here is derived from an EMBL/GenBank/DDBJ whole genome shotgun (WGS) entry which is preliminary data.</text>
</comment>
<proteinExistence type="predicted"/>
<evidence type="ECO:0000313" key="1">
    <source>
        <dbReference type="EMBL" id="KAJ9582037.1"/>
    </source>
</evidence>
<dbReference type="AlphaFoldDB" id="A0AAD7ZKG5"/>
<gene>
    <name evidence="1" type="ORF">L9F63_003620</name>
</gene>
<reference evidence="1" key="1">
    <citation type="journal article" date="2023" name="IScience">
        <title>Live-bearing cockroach genome reveals convergent evolutionary mechanisms linked to viviparity in insects and beyond.</title>
        <authorList>
            <person name="Fouks B."/>
            <person name="Harrison M.C."/>
            <person name="Mikhailova A.A."/>
            <person name="Marchal E."/>
            <person name="English S."/>
            <person name="Carruthers M."/>
            <person name="Jennings E.C."/>
            <person name="Chiamaka E.L."/>
            <person name="Frigard R.A."/>
            <person name="Pippel M."/>
            <person name="Attardo G.M."/>
            <person name="Benoit J.B."/>
            <person name="Bornberg-Bauer E."/>
            <person name="Tobe S.S."/>
        </authorList>
    </citation>
    <scope>NUCLEOTIDE SEQUENCE</scope>
    <source>
        <strain evidence="1">Stay&amp;Tobe</strain>
    </source>
</reference>
<evidence type="ECO:0000313" key="2">
    <source>
        <dbReference type="Proteomes" id="UP001233999"/>
    </source>
</evidence>
<name>A0AAD7ZKG5_DIPPU</name>
<accession>A0AAD7ZKG5</accession>
<dbReference type="EMBL" id="JASPKZ010007831">
    <property type="protein sequence ID" value="KAJ9582037.1"/>
    <property type="molecule type" value="Genomic_DNA"/>
</dbReference>